<dbReference type="SUPFAM" id="SSF54236">
    <property type="entry name" value="Ubiquitin-like"/>
    <property type="match status" value="1"/>
</dbReference>
<evidence type="ECO:0000256" key="1">
    <source>
        <dbReference type="SAM" id="MobiDB-lite"/>
    </source>
</evidence>
<feature type="compositionally biased region" description="Basic and acidic residues" evidence="1">
    <location>
        <begin position="113"/>
        <end position="126"/>
    </location>
</feature>
<feature type="compositionally biased region" description="Basic and acidic residues" evidence="1">
    <location>
        <begin position="47"/>
        <end position="72"/>
    </location>
</feature>
<dbReference type="InterPro" id="IPR022617">
    <property type="entry name" value="Rad60/SUMO-like_dom"/>
</dbReference>
<feature type="region of interest" description="Disordered" evidence="1">
    <location>
        <begin position="331"/>
        <end position="360"/>
    </location>
</feature>
<gene>
    <name evidence="3" type="ORF">CC80DRAFT_494248</name>
</gene>
<proteinExistence type="predicted"/>
<feature type="compositionally biased region" description="Basic and acidic residues" evidence="1">
    <location>
        <begin position="29"/>
        <end position="40"/>
    </location>
</feature>
<dbReference type="InterPro" id="IPR000626">
    <property type="entry name" value="Ubiquitin-like_dom"/>
</dbReference>
<name>A0A6A5TQL9_9PLEO</name>
<dbReference type="InterPro" id="IPR029071">
    <property type="entry name" value="Ubiquitin-like_domsf"/>
</dbReference>
<feature type="compositionally biased region" description="Acidic residues" evidence="1">
    <location>
        <begin position="142"/>
        <end position="152"/>
    </location>
</feature>
<dbReference type="Proteomes" id="UP000800035">
    <property type="component" value="Unassembled WGS sequence"/>
</dbReference>
<feature type="region of interest" description="Disordered" evidence="1">
    <location>
        <begin position="200"/>
        <end position="219"/>
    </location>
</feature>
<evidence type="ECO:0000313" key="3">
    <source>
        <dbReference type="EMBL" id="KAF1954009.1"/>
    </source>
</evidence>
<dbReference type="Pfam" id="PF11976">
    <property type="entry name" value="Rad60-SLD"/>
    <property type="match status" value="1"/>
</dbReference>
<dbReference type="EMBL" id="ML977001">
    <property type="protein sequence ID" value="KAF1954009.1"/>
    <property type="molecule type" value="Genomic_DNA"/>
</dbReference>
<sequence>MSEGTSGAPAPKKKFGFKKAAWQTAAPKAENDDMFSHSKDFGAIVAEEARRKKEQREKAEAERKRKAEEERNRKKRKVSSEMDEDIKHGGSGASHRSRMSSKGRSKTPLSPTRETHVDSLARRYDSLAKSSSHKAAQADVIDLGDSEDEDDLPVLRSGGSPSPAERSIPMRPVQRAPSSEVEEAEDPVLAELRARAREREAAKAARTAPSTSFTGREDASRAPVAQLLLRSELPDTNPLMIKVRLDMTLEKAKKAWCQKQGFTPEKSREIFCTFKMRRIYNSTKVERLGLKNLGNGCVKMDGDETIYDEENMARPDVQMWTEELFKQYQRQEAEKAAAGRRAAEPPPVYRDPSPEPEPEPTVQIHLFLKAKDKKIWKIIVKPDTPISQLTNSYKNARDVPAEQPITLMADGERLKPMDVIGDYDIEDNDSIEVHFK</sequence>
<evidence type="ECO:0000259" key="2">
    <source>
        <dbReference type="PROSITE" id="PS50053"/>
    </source>
</evidence>
<dbReference type="SMART" id="SM00213">
    <property type="entry name" value="UBQ"/>
    <property type="match status" value="1"/>
</dbReference>
<organism evidence="3 4">
    <name type="scientific">Byssothecium circinans</name>
    <dbReference type="NCBI Taxonomy" id="147558"/>
    <lineage>
        <taxon>Eukaryota</taxon>
        <taxon>Fungi</taxon>
        <taxon>Dikarya</taxon>
        <taxon>Ascomycota</taxon>
        <taxon>Pezizomycotina</taxon>
        <taxon>Dothideomycetes</taxon>
        <taxon>Pleosporomycetidae</taxon>
        <taxon>Pleosporales</taxon>
        <taxon>Massarineae</taxon>
        <taxon>Massarinaceae</taxon>
        <taxon>Byssothecium</taxon>
    </lineage>
</organism>
<dbReference type="OrthoDB" id="3365399at2759"/>
<dbReference type="AlphaFoldDB" id="A0A6A5TQL9"/>
<reference evidence="3" key="1">
    <citation type="journal article" date="2020" name="Stud. Mycol.">
        <title>101 Dothideomycetes genomes: a test case for predicting lifestyles and emergence of pathogens.</title>
        <authorList>
            <person name="Haridas S."/>
            <person name="Albert R."/>
            <person name="Binder M."/>
            <person name="Bloem J."/>
            <person name="Labutti K."/>
            <person name="Salamov A."/>
            <person name="Andreopoulos B."/>
            <person name="Baker S."/>
            <person name="Barry K."/>
            <person name="Bills G."/>
            <person name="Bluhm B."/>
            <person name="Cannon C."/>
            <person name="Castanera R."/>
            <person name="Culley D."/>
            <person name="Daum C."/>
            <person name="Ezra D."/>
            <person name="Gonzalez J."/>
            <person name="Henrissat B."/>
            <person name="Kuo A."/>
            <person name="Liang C."/>
            <person name="Lipzen A."/>
            <person name="Lutzoni F."/>
            <person name="Magnuson J."/>
            <person name="Mondo S."/>
            <person name="Nolan M."/>
            <person name="Ohm R."/>
            <person name="Pangilinan J."/>
            <person name="Park H.-J."/>
            <person name="Ramirez L."/>
            <person name="Alfaro M."/>
            <person name="Sun H."/>
            <person name="Tritt A."/>
            <person name="Yoshinaga Y."/>
            <person name="Zwiers L.-H."/>
            <person name="Turgeon B."/>
            <person name="Goodwin S."/>
            <person name="Spatafora J."/>
            <person name="Crous P."/>
            <person name="Grigoriev I."/>
        </authorList>
    </citation>
    <scope>NUCLEOTIDE SEQUENCE</scope>
    <source>
        <strain evidence="3">CBS 675.92</strain>
    </source>
</reference>
<accession>A0A6A5TQL9</accession>
<keyword evidence="4" id="KW-1185">Reference proteome</keyword>
<feature type="domain" description="Ubiquitin-like" evidence="2">
    <location>
        <begin position="364"/>
        <end position="436"/>
    </location>
</feature>
<protein>
    <recommendedName>
        <fullName evidence="2">Ubiquitin-like domain-containing protein</fullName>
    </recommendedName>
</protein>
<feature type="compositionally biased region" description="Basic and acidic residues" evidence="1">
    <location>
        <begin position="331"/>
        <end position="343"/>
    </location>
</feature>
<dbReference type="PROSITE" id="PS50053">
    <property type="entry name" value="UBIQUITIN_2"/>
    <property type="match status" value="1"/>
</dbReference>
<dbReference type="Gene3D" id="3.10.20.90">
    <property type="entry name" value="Phosphatidylinositol 3-kinase Catalytic Subunit, Chain A, domain 1"/>
    <property type="match status" value="1"/>
</dbReference>
<feature type="region of interest" description="Disordered" evidence="1">
    <location>
        <begin position="1"/>
        <end position="186"/>
    </location>
</feature>
<feature type="compositionally biased region" description="Basic residues" evidence="1">
    <location>
        <begin position="95"/>
        <end position="105"/>
    </location>
</feature>
<evidence type="ECO:0000313" key="4">
    <source>
        <dbReference type="Proteomes" id="UP000800035"/>
    </source>
</evidence>